<gene>
    <name evidence="2" type="ORF">ElyMa_000464600</name>
</gene>
<accession>A0AAV4FU43</accession>
<name>A0AAV4FU43_9GAST</name>
<evidence type="ECO:0000313" key="2">
    <source>
        <dbReference type="EMBL" id="GFR75770.1"/>
    </source>
</evidence>
<evidence type="ECO:0000256" key="1">
    <source>
        <dbReference type="SAM" id="MobiDB-lite"/>
    </source>
</evidence>
<dbReference type="AlphaFoldDB" id="A0AAV4FU43"/>
<feature type="compositionally biased region" description="Basic and acidic residues" evidence="1">
    <location>
        <begin position="25"/>
        <end position="34"/>
    </location>
</feature>
<dbReference type="Proteomes" id="UP000762676">
    <property type="component" value="Unassembled WGS sequence"/>
</dbReference>
<dbReference type="EMBL" id="BMAT01000906">
    <property type="protein sequence ID" value="GFR75770.1"/>
    <property type="molecule type" value="Genomic_DNA"/>
</dbReference>
<comment type="caution">
    <text evidence="2">The sequence shown here is derived from an EMBL/GenBank/DDBJ whole genome shotgun (WGS) entry which is preliminary data.</text>
</comment>
<feature type="compositionally biased region" description="Basic residues" evidence="1">
    <location>
        <begin position="1"/>
        <end position="24"/>
    </location>
</feature>
<evidence type="ECO:0000313" key="3">
    <source>
        <dbReference type="Proteomes" id="UP000762676"/>
    </source>
</evidence>
<organism evidence="2 3">
    <name type="scientific">Elysia marginata</name>
    <dbReference type="NCBI Taxonomy" id="1093978"/>
    <lineage>
        <taxon>Eukaryota</taxon>
        <taxon>Metazoa</taxon>
        <taxon>Spiralia</taxon>
        <taxon>Lophotrochozoa</taxon>
        <taxon>Mollusca</taxon>
        <taxon>Gastropoda</taxon>
        <taxon>Heterobranchia</taxon>
        <taxon>Euthyneura</taxon>
        <taxon>Panpulmonata</taxon>
        <taxon>Sacoglossa</taxon>
        <taxon>Placobranchoidea</taxon>
        <taxon>Plakobranchidae</taxon>
        <taxon>Elysia</taxon>
    </lineage>
</organism>
<proteinExistence type="predicted"/>
<protein>
    <submittedName>
        <fullName evidence="2">Uncharacterized protein</fullName>
    </submittedName>
</protein>
<keyword evidence="3" id="KW-1185">Reference proteome</keyword>
<sequence>MRRKWKKKKKKNKKQKKKKKKKKNIDKSKYDIDYKTPVLMNHTKARQIESTPDASPYKNPREPQETITRPKSPYKNSREPWRR</sequence>
<reference evidence="2 3" key="1">
    <citation type="journal article" date="2021" name="Elife">
        <title>Chloroplast acquisition without the gene transfer in kleptoplastic sea slugs, Plakobranchus ocellatus.</title>
        <authorList>
            <person name="Maeda T."/>
            <person name="Takahashi S."/>
            <person name="Yoshida T."/>
            <person name="Shimamura S."/>
            <person name="Takaki Y."/>
            <person name="Nagai Y."/>
            <person name="Toyoda A."/>
            <person name="Suzuki Y."/>
            <person name="Arimoto A."/>
            <person name="Ishii H."/>
            <person name="Satoh N."/>
            <person name="Nishiyama T."/>
            <person name="Hasebe M."/>
            <person name="Maruyama T."/>
            <person name="Minagawa J."/>
            <person name="Obokata J."/>
            <person name="Shigenobu S."/>
        </authorList>
    </citation>
    <scope>NUCLEOTIDE SEQUENCE [LARGE SCALE GENOMIC DNA]</scope>
</reference>
<feature type="region of interest" description="Disordered" evidence="1">
    <location>
        <begin position="1"/>
        <end position="83"/>
    </location>
</feature>